<evidence type="ECO:0000256" key="3">
    <source>
        <dbReference type="ARBA" id="ARBA00022630"/>
    </source>
</evidence>
<gene>
    <name evidence="7" type="ORF">ICC18_13015</name>
</gene>
<organism evidence="7 8">
    <name type="scientific">Paenibacillus sedimenti</name>
    <dbReference type="NCBI Taxonomy" id="2770274"/>
    <lineage>
        <taxon>Bacteria</taxon>
        <taxon>Bacillati</taxon>
        <taxon>Bacillota</taxon>
        <taxon>Bacilli</taxon>
        <taxon>Bacillales</taxon>
        <taxon>Paenibacillaceae</taxon>
        <taxon>Paenibacillus</taxon>
    </lineage>
</organism>
<dbReference type="Pfam" id="PF07992">
    <property type="entry name" value="Pyr_redox_2"/>
    <property type="match status" value="1"/>
</dbReference>
<evidence type="ECO:0000256" key="1">
    <source>
        <dbReference type="ARBA" id="ARBA00001974"/>
    </source>
</evidence>
<comment type="caution">
    <text evidence="7">The sequence shown here is derived from an EMBL/GenBank/DDBJ whole genome shotgun (WGS) entry which is preliminary data.</text>
</comment>
<name>A0A926KRN4_9BACL</name>
<dbReference type="GO" id="GO:0019646">
    <property type="term" value="P:aerobic electron transport chain"/>
    <property type="evidence" value="ECO:0007669"/>
    <property type="project" value="TreeGrafter"/>
</dbReference>
<dbReference type="GO" id="GO:0003955">
    <property type="term" value="F:NAD(P)H dehydrogenase (quinone) activity"/>
    <property type="evidence" value="ECO:0007669"/>
    <property type="project" value="TreeGrafter"/>
</dbReference>
<dbReference type="InterPro" id="IPR023753">
    <property type="entry name" value="FAD/NAD-binding_dom"/>
</dbReference>
<evidence type="ECO:0000256" key="5">
    <source>
        <dbReference type="ARBA" id="ARBA00023002"/>
    </source>
</evidence>
<reference evidence="7" key="1">
    <citation type="submission" date="2020-09" db="EMBL/GenBank/DDBJ databases">
        <title>Draft Genome Sequence of Paenibacillus sp. WST5.</title>
        <authorList>
            <person name="Bao Z."/>
        </authorList>
    </citation>
    <scope>NUCLEOTIDE SEQUENCE</scope>
    <source>
        <strain evidence="7">WST5</strain>
    </source>
</reference>
<dbReference type="AlphaFoldDB" id="A0A926KRN4"/>
<dbReference type="InterPro" id="IPR036188">
    <property type="entry name" value="FAD/NAD-bd_sf"/>
</dbReference>
<dbReference type="PANTHER" id="PTHR42913:SF3">
    <property type="entry name" value="64 KDA MITOCHONDRIAL NADH DEHYDROGENASE (EUROFUNG)"/>
    <property type="match status" value="1"/>
</dbReference>
<proteinExistence type="inferred from homology"/>
<dbReference type="Gene3D" id="3.50.50.100">
    <property type="match status" value="1"/>
</dbReference>
<evidence type="ECO:0000259" key="6">
    <source>
        <dbReference type="Pfam" id="PF07992"/>
    </source>
</evidence>
<sequence length="133" mass="14826">MNIRSPFPVDARLALRFAEVNRIDLANKIVQIDGDGWISYDWLVISLGCVDLFRDIPGVREYANSIQSLSSARKTYQNVFEVKVYGQVTIVGGGLSGVEVASELRETRPDLKIRILDRVPSVLSAFPGRFQIA</sequence>
<evidence type="ECO:0000256" key="2">
    <source>
        <dbReference type="ARBA" id="ARBA00005272"/>
    </source>
</evidence>
<evidence type="ECO:0000313" key="7">
    <source>
        <dbReference type="EMBL" id="MBD0381038.1"/>
    </source>
</evidence>
<dbReference type="RefSeq" id="WP_188174848.1">
    <property type="nucleotide sequence ID" value="NZ_JACVVD010000004.1"/>
</dbReference>
<evidence type="ECO:0000313" key="8">
    <source>
        <dbReference type="Proteomes" id="UP000650466"/>
    </source>
</evidence>
<accession>A0A926KRN4</accession>
<feature type="domain" description="FAD/NAD(P)-binding" evidence="6">
    <location>
        <begin position="18"/>
        <end position="128"/>
    </location>
</feature>
<comment type="similarity">
    <text evidence="2">Belongs to the NADH dehydrogenase family.</text>
</comment>
<protein>
    <submittedName>
        <fullName evidence="7">FAD-dependent oxidoreductase</fullName>
    </submittedName>
</protein>
<dbReference type="Proteomes" id="UP000650466">
    <property type="component" value="Unassembled WGS sequence"/>
</dbReference>
<keyword evidence="5" id="KW-0560">Oxidoreductase</keyword>
<comment type="cofactor">
    <cofactor evidence="1">
        <name>FAD</name>
        <dbReference type="ChEBI" id="CHEBI:57692"/>
    </cofactor>
</comment>
<dbReference type="EMBL" id="JACVVD010000004">
    <property type="protein sequence ID" value="MBD0381038.1"/>
    <property type="molecule type" value="Genomic_DNA"/>
</dbReference>
<dbReference type="PANTHER" id="PTHR42913">
    <property type="entry name" value="APOPTOSIS-INDUCING FACTOR 1"/>
    <property type="match status" value="1"/>
</dbReference>
<evidence type="ECO:0000256" key="4">
    <source>
        <dbReference type="ARBA" id="ARBA00022827"/>
    </source>
</evidence>
<keyword evidence="3" id="KW-0285">Flavoprotein</keyword>
<keyword evidence="4" id="KW-0274">FAD</keyword>
<keyword evidence="8" id="KW-1185">Reference proteome</keyword>
<dbReference type="InterPro" id="IPR051169">
    <property type="entry name" value="NADH-Q_oxidoreductase"/>
</dbReference>
<dbReference type="SUPFAM" id="SSF51905">
    <property type="entry name" value="FAD/NAD(P)-binding domain"/>
    <property type="match status" value="1"/>
</dbReference>